<dbReference type="AlphaFoldDB" id="A0A5J5AE40"/>
<dbReference type="EMBL" id="CM018045">
    <property type="protein sequence ID" value="KAA8527986.1"/>
    <property type="molecule type" value="Genomic_DNA"/>
</dbReference>
<dbReference type="Proteomes" id="UP000325577">
    <property type="component" value="Linkage Group LG21"/>
</dbReference>
<name>A0A5J5AE40_9ASTE</name>
<sequence>MEAQVLAFLLMNFLTLPASGSGTGLGEAASSTGSEKDMLTLWWGRCWVKEALIGWNAHSGNLCTSFLLFFFSGINETLEINRSKSFSLLYIQHTYLTHAADIGNQWITKAYGSKARTQTFEINRSPKLIHAEDVGGQSITRAYIYNTCMHAEDIGDQSITRGWWGLQQFFSSVEKDCTSHYVTMDRRIKAASDSCKSNILSKENGNSSSRQLA</sequence>
<keyword evidence="1" id="KW-0732">Signal</keyword>
<evidence type="ECO:0000313" key="2">
    <source>
        <dbReference type="EMBL" id="KAA8527986.1"/>
    </source>
</evidence>
<feature type="signal peptide" evidence="1">
    <location>
        <begin position="1"/>
        <end position="20"/>
    </location>
</feature>
<keyword evidence="3" id="KW-1185">Reference proteome</keyword>
<evidence type="ECO:0000313" key="3">
    <source>
        <dbReference type="Proteomes" id="UP000325577"/>
    </source>
</evidence>
<protein>
    <submittedName>
        <fullName evidence="2">Uncharacterized protein</fullName>
    </submittedName>
</protein>
<reference evidence="2 3" key="1">
    <citation type="submission" date="2019-09" db="EMBL/GenBank/DDBJ databases">
        <title>A chromosome-level genome assembly of the Chinese tupelo Nyssa sinensis.</title>
        <authorList>
            <person name="Yang X."/>
            <person name="Kang M."/>
            <person name="Yang Y."/>
            <person name="Xiong H."/>
            <person name="Wang M."/>
            <person name="Zhang Z."/>
            <person name="Wang Z."/>
            <person name="Wu H."/>
            <person name="Ma T."/>
            <person name="Liu J."/>
            <person name="Xi Z."/>
        </authorList>
    </citation>
    <scope>NUCLEOTIDE SEQUENCE [LARGE SCALE GENOMIC DNA]</scope>
    <source>
        <strain evidence="2">J267</strain>
        <tissue evidence="2">Leaf</tissue>
    </source>
</reference>
<accession>A0A5J5AE40</accession>
<feature type="chain" id="PRO_5023875462" evidence="1">
    <location>
        <begin position="21"/>
        <end position="213"/>
    </location>
</feature>
<gene>
    <name evidence="2" type="ORF">F0562_035145</name>
</gene>
<proteinExistence type="predicted"/>
<evidence type="ECO:0000256" key="1">
    <source>
        <dbReference type="SAM" id="SignalP"/>
    </source>
</evidence>
<organism evidence="2 3">
    <name type="scientific">Nyssa sinensis</name>
    <dbReference type="NCBI Taxonomy" id="561372"/>
    <lineage>
        <taxon>Eukaryota</taxon>
        <taxon>Viridiplantae</taxon>
        <taxon>Streptophyta</taxon>
        <taxon>Embryophyta</taxon>
        <taxon>Tracheophyta</taxon>
        <taxon>Spermatophyta</taxon>
        <taxon>Magnoliopsida</taxon>
        <taxon>eudicotyledons</taxon>
        <taxon>Gunneridae</taxon>
        <taxon>Pentapetalae</taxon>
        <taxon>asterids</taxon>
        <taxon>Cornales</taxon>
        <taxon>Nyssaceae</taxon>
        <taxon>Nyssa</taxon>
    </lineage>
</organism>